<reference evidence="2" key="3">
    <citation type="submission" date="2016-03" db="UniProtKB">
        <authorList>
            <consortium name="EnsemblProtists"/>
        </authorList>
    </citation>
    <scope>IDENTIFICATION</scope>
</reference>
<dbReference type="PaxDb" id="55529-EKX52829"/>
<evidence type="ECO:0000313" key="2">
    <source>
        <dbReference type="EnsemblProtists" id="EKX52829"/>
    </source>
</evidence>
<dbReference type="AlphaFoldDB" id="L1JWY6"/>
<dbReference type="GeneID" id="17309598"/>
<dbReference type="EMBL" id="JH992971">
    <property type="protein sequence ID" value="EKX52829.1"/>
    <property type="molecule type" value="Genomic_DNA"/>
</dbReference>
<reference evidence="3" key="2">
    <citation type="submission" date="2012-11" db="EMBL/GenBank/DDBJ databases">
        <authorList>
            <person name="Kuo A."/>
            <person name="Curtis B.A."/>
            <person name="Tanifuji G."/>
            <person name="Burki F."/>
            <person name="Gruber A."/>
            <person name="Irimia M."/>
            <person name="Maruyama S."/>
            <person name="Arias M.C."/>
            <person name="Ball S.G."/>
            <person name="Gile G.H."/>
            <person name="Hirakawa Y."/>
            <person name="Hopkins J.F."/>
            <person name="Rensing S.A."/>
            <person name="Schmutz J."/>
            <person name="Symeonidi A."/>
            <person name="Elias M."/>
            <person name="Eveleigh R.J."/>
            <person name="Herman E.K."/>
            <person name="Klute M.J."/>
            <person name="Nakayama T."/>
            <person name="Obornik M."/>
            <person name="Reyes-Prieto A."/>
            <person name="Armbrust E.V."/>
            <person name="Aves S.J."/>
            <person name="Beiko R.G."/>
            <person name="Coutinho P."/>
            <person name="Dacks J.B."/>
            <person name="Durnford D.G."/>
            <person name="Fast N.M."/>
            <person name="Green B.R."/>
            <person name="Grisdale C."/>
            <person name="Hempe F."/>
            <person name="Henrissat B."/>
            <person name="Hoppner M.P."/>
            <person name="Ishida K.-I."/>
            <person name="Kim E."/>
            <person name="Koreny L."/>
            <person name="Kroth P.G."/>
            <person name="Liu Y."/>
            <person name="Malik S.-B."/>
            <person name="Maier U.G."/>
            <person name="McRose D."/>
            <person name="Mock T."/>
            <person name="Neilson J.A."/>
            <person name="Onodera N.T."/>
            <person name="Poole A.M."/>
            <person name="Pritham E.J."/>
            <person name="Richards T.A."/>
            <person name="Rocap G."/>
            <person name="Roy S.W."/>
            <person name="Sarai C."/>
            <person name="Schaack S."/>
            <person name="Shirato S."/>
            <person name="Slamovits C.H."/>
            <person name="Spencer D.F."/>
            <person name="Suzuki S."/>
            <person name="Worden A.Z."/>
            <person name="Zauner S."/>
            <person name="Barry K."/>
            <person name="Bell C."/>
            <person name="Bharti A.K."/>
            <person name="Crow J.A."/>
            <person name="Grimwood J."/>
            <person name="Kramer R."/>
            <person name="Lindquist E."/>
            <person name="Lucas S."/>
            <person name="Salamov A."/>
            <person name="McFadden G.I."/>
            <person name="Lane C.E."/>
            <person name="Keeling P.J."/>
            <person name="Gray M.W."/>
            <person name="Grigoriev I.V."/>
            <person name="Archibald J.M."/>
        </authorList>
    </citation>
    <scope>NUCLEOTIDE SEQUENCE</scope>
    <source>
        <strain evidence="3">CCMP2712</strain>
    </source>
</reference>
<evidence type="ECO:0000313" key="1">
    <source>
        <dbReference type="EMBL" id="EKX52829.1"/>
    </source>
</evidence>
<evidence type="ECO:0000313" key="3">
    <source>
        <dbReference type="Proteomes" id="UP000011087"/>
    </source>
</evidence>
<name>L1JWY6_GUITC</name>
<accession>L1JWY6</accession>
<proteinExistence type="predicted"/>
<dbReference type="RefSeq" id="XP_005839809.1">
    <property type="nucleotide sequence ID" value="XM_005839752.1"/>
</dbReference>
<gene>
    <name evidence="1" type="ORF">GUITHDRAFT_150450</name>
</gene>
<keyword evidence="3" id="KW-1185">Reference proteome</keyword>
<reference evidence="1 3" key="1">
    <citation type="journal article" date="2012" name="Nature">
        <title>Algal genomes reveal evolutionary mosaicism and the fate of nucleomorphs.</title>
        <authorList>
            <consortium name="DOE Joint Genome Institute"/>
            <person name="Curtis B.A."/>
            <person name="Tanifuji G."/>
            <person name="Burki F."/>
            <person name="Gruber A."/>
            <person name="Irimia M."/>
            <person name="Maruyama S."/>
            <person name="Arias M.C."/>
            <person name="Ball S.G."/>
            <person name="Gile G.H."/>
            <person name="Hirakawa Y."/>
            <person name="Hopkins J.F."/>
            <person name="Kuo A."/>
            <person name="Rensing S.A."/>
            <person name="Schmutz J."/>
            <person name="Symeonidi A."/>
            <person name="Elias M."/>
            <person name="Eveleigh R.J."/>
            <person name="Herman E.K."/>
            <person name="Klute M.J."/>
            <person name="Nakayama T."/>
            <person name="Obornik M."/>
            <person name="Reyes-Prieto A."/>
            <person name="Armbrust E.V."/>
            <person name="Aves S.J."/>
            <person name="Beiko R.G."/>
            <person name="Coutinho P."/>
            <person name="Dacks J.B."/>
            <person name="Durnford D.G."/>
            <person name="Fast N.M."/>
            <person name="Green B.R."/>
            <person name="Grisdale C.J."/>
            <person name="Hempel F."/>
            <person name="Henrissat B."/>
            <person name="Hoppner M.P."/>
            <person name="Ishida K."/>
            <person name="Kim E."/>
            <person name="Koreny L."/>
            <person name="Kroth P.G."/>
            <person name="Liu Y."/>
            <person name="Malik S.B."/>
            <person name="Maier U.G."/>
            <person name="McRose D."/>
            <person name="Mock T."/>
            <person name="Neilson J.A."/>
            <person name="Onodera N.T."/>
            <person name="Poole A.M."/>
            <person name="Pritham E.J."/>
            <person name="Richards T.A."/>
            <person name="Rocap G."/>
            <person name="Roy S.W."/>
            <person name="Sarai C."/>
            <person name="Schaack S."/>
            <person name="Shirato S."/>
            <person name="Slamovits C.H."/>
            <person name="Spencer D.F."/>
            <person name="Suzuki S."/>
            <person name="Worden A.Z."/>
            <person name="Zauner S."/>
            <person name="Barry K."/>
            <person name="Bell C."/>
            <person name="Bharti A.K."/>
            <person name="Crow J.A."/>
            <person name="Grimwood J."/>
            <person name="Kramer R."/>
            <person name="Lindquist E."/>
            <person name="Lucas S."/>
            <person name="Salamov A."/>
            <person name="McFadden G.I."/>
            <person name="Lane C.E."/>
            <person name="Keeling P.J."/>
            <person name="Gray M.W."/>
            <person name="Grigoriev I.V."/>
            <person name="Archibald J.M."/>
        </authorList>
    </citation>
    <scope>NUCLEOTIDE SEQUENCE</scope>
    <source>
        <strain evidence="1 3">CCMP2712</strain>
    </source>
</reference>
<dbReference type="EnsemblProtists" id="EKX52829">
    <property type="protein sequence ID" value="EKX52829"/>
    <property type="gene ID" value="GUITHDRAFT_150450"/>
</dbReference>
<protein>
    <submittedName>
        <fullName evidence="1 2">Uncharacterized protein</fullName>
    </submittedName>
</protein>
<dbReference type="Proteomes" id="UP000011087">
    <property type="component" value="Unassembled WGS sequence"/>
</dbReference>
<organism evidence="1">
    <name type="scientific">Guillardia theta (strain CCMP2712)</name>
    <name type="common">Cryptophyte</name>
    <dbReference type="NCBI Taxonomy" id="905079"/>
    <lineage>
        <taxon>Eukaryota</taxon>
        <taxon>Cryptophyceae</taxon>
        <taxon>Pyrenomonadales</taxon>
        <taxon>Geminigeraceae</taxon>
        <taxon>Guillardia</taxon>
    </lineage>
</organism>
<sequence length="51" mass="5851">MTDQHLFIGLEAFALLTPPLVQRHVLILHDALTTDKFLTYFIDLASSSLWH</sequence>
<dbReference type="HOGENOM" id="CLU_3110463_0_0_1"/>
<dbReference type="KEGG" id="gtt:GUITHDRAFT_150450"/>